<evidence type="ECO:0000259" key="2">
    <source>
        <dbReference type="Pfam" id="PF03217"/>
    </source>
</evidence>
<dbReference type="AlphaFoldDB" id="A0A5P0ZS45"/>
<feature type="domain" description="S-layer protein C-terminal" evidence="2">
    <location>
        <begin position="287"/>
        <end position="345"/>
    </location>
</feature>
<feature type="domain" description="S-layer protein C-terminal" evidence="2">
    <location>
        <begin position="138"/>
        <end position="177"/>
    </location>
</feature>
<dbReference type="Pfam" id="PF03217">
    <property type="entry name" value="SlpA"/>
    <property type="match status" value="3"/>
</dbReference>
<evidence type="ECO:0000313" key="4">
    <source>
        <dbReference type="Proteomes" id="UP000414364"/>
    </source>
</evidence>
<evidence type="ECO:0000256" key="1">
    <source>
        <dbReference type="SAM" id="SignalP"/>
    </source>
</evidence>
<name>A0A5P0ZS45_9LACO</name>
<comment type="caution">
    <text evidence="3">The sequence shown here is derived from an EMBL/GenBank/DDBJ whole genome shotgun (WGS) entry which is preliminary data.</text>
</comment>
<keyword evidence="1" id="KW-0732">Signal</keyword>
<sequence length="449" mass="47797">MYLSEVNIMKKRNNILAASAVAVMLAPAALSALPQQTVDASAVGTISTTTPVYNASGKQTGQTLPSGSQWQLGQQATINGVAHYLVGTNEYVPASVVTNVTGATNSVDPAFGAAITYTANSNAGKVVTANQALNVVDRFGNETGTVLPAGSRWVVGEFMHANRMTYYQVGNNQYIPALNVTGDWESNDSNSNNAADNYFETDGNFGKTGTVTQVAAVVDDQGNNTGVVLPVNSQWKLGKAMHRDKQTFYQVATNEWISFADISVANTTTNDNTDYSGNGSYITSGSTAAGKVGTITVATDVVNGHGDVTGQVLPVGSKWAVGGDILHYDKQTYYQIATDEFVSVAYMDVADGTTTNNTNSSIPTPGNGLIGTTTVNQKTYNTATNTYDQYLPANTSWKINKLVVNKYGSYWGQIATNQWVWISTVRLNSGLNLPTYAYSEPDFATNISK</sequence>
<feature type="domain" description="S-layer protein C-terminal" evidence="2">
    <location>
        <begin position="45"/>
        <end position="95"/>
    </location>
</feature>
<proteinExistence type="predicted"/>
<feature type="signal peptide" evidence="1">
    <location>
        <begin position="1"/>
        <end position="31"/>
    </location>
</feature>
<organism evidence="3 4">
    <name type="scientific">Companilactobacillus halodurans</name>
    <dbReference type="NCBI Taxonomy" id="2584183"/>
    <lineage>
        <taxon>Bacteria</taxon>
        <taxon>Bacillati</taxon>
        <taxon>Bacillota</taxon>
        <taxon>Bacilli</taxon>
        <taxon>Lactobacillales</taxon>
        <taxon>Lactobacillaceae</taxon>
        <taxon>Companilactobacillus</taxon>
    </lineage>
</organism>
<gene>
    <name evidence="3" type="ORF">FHL06_12240</name>
</gene>
<dbReference type="EMBL" id="VDFP01000059">
    <property type="protein sequence ID" value="MQS77093.1"/>
    <property type="molecule type" value="Genomic_DNA"/>
</dbReference>
<dbReference type="Proteomes" id="UP000414364">
    <property type="component" value="Unassembled WGS sequence"/>
</dbReference>
<accession>A0A5P0ZS45</accession>
<feature type="chain" id="PRO_5039106330" description="S-layer protein C-terminal domain-containing protein" evidence="1">
    <location>
        <begin position="32"/>
        <end position="449"/>
    </location>
</feature>
<evidence type="ECO:0000313" key="3">
    <source>
        <dbReference type="EMBL" id="MQS77093.1"/>
    </source>
</evidence>
<dbReference type="InterPro" id="IPR024968">
    <property type="entry name" value="SlpA_C_lactobacillus"/>
</dbReference>
<reference evidence="3 4" key="1">
    <citation type="journal article" date="2019" name="Syst. Appl. Microbiol.">
        <title>Polyphasic characterization of two novel Lactobacillus spp. isolated from blown salami packages: Description of Lactobacillus halodurans sp. nov. and Lactobacillus salsicarnum sp. nov.</title>
        <authorList>
            <person name="Schuster J.A."/>
            <person name="Klingl A."/>
            <person name="Vogel R.F."/>
            <person name="Ehrmann M.A."/>
        </authorList>
    </citation>
    <scope>NUCLEOTIDE SEQUENCE [LARGE SCALE GENOMIC DNA]</scope>
    <source>
        <strain evidence="3 4">TMW 1.2172</strain>
    </source>
</reference>
<protein>
    <recommendedName>
        <fullName evidence="2">S-layer protein C-terminal domain-containing protein</fullName>
    </recommendedName>
</protein>